<keyword evidence="4" id="KW-1185">Reference proteome</keyword>
<evidence type="ECO:0000313" key="3">
    <source>
        <dbReference type="EMBL" id="RDK04207.1"/>
    </source>
</evidence>
<evidence type="ECO:0000259" key="2">
    <source>
        <dbReference type="Pfam" id="PF03795"/>
    </source>
</evidence>
<protein>
    <recommendedName>
        <fullName evidence="2">YCII-related domain-containing protein</fullName>
    </recommendedName>
</protein>
<feature type="domain" description="YCII-related" evidence="2">
    <location>
        <begin position="4"/>
        <end position="82"/>
    </location>
</feature>
<dbReference type="PANTHER" id="PTHR37828">
    <property type="entry name" value="GSR2449 PROTEIN"/>
    <property type="match status" value="1"/>
</dbReference>
<dbReference type="OrthoDB" id="9814407at2"/>
<evidence type="ECO:0000313" key="4">
    <source>
        <dbReference type="Proteomes" id="UP000254875"/>
    </source>
</evidence>
<dbReference type="EMBL" id="QHKS01000002">
    <property type="protein sequence ID" value="RDK04207.1"/>
    <property type="molecule type" value="Genomic_DNA"/>
</dbReference>
<gene>
    <name evidence="3" type="ORF">DLM46_04355</name>
</gene>
<comment type="caution">
    <text evidence="3">The sequence shown here is derived from an EMBL/GenBank/DDBJ whole genome shotgun (WGS) entry which is preliminary data.</text>
</comment>
<dbReference type="AlphaFoldDB" id="A0A370NF32"/>
<dbReference type="InterPro" id="IPR005545">
    <property type="entry name" value="YCII"/>
</dbReference>
<comment type="similarity">
    <text evidence="1">Belongs to the YciI family.</text>
</comment>
<dbReference type="InterPro" id="IPR011008">
    <property type="entry name" value="Dimeric_a/b-barrel"/>
</dbReference>
<name>A0A370NF32_9BURK</name>
<dbReference type="Gene3D" id="3.30.70.1060">
    <property type="entry name" value="Dimeric alpha+beta barrel"/>
    <property type="match status" value="1"/>
</dbReference>
<reference evidence="4" key="1">
    <citation type="submission" date="2018-05" db="EMBL/GenBank/DDBJ databases">
        <authorList>
            <person name="Feng T."/>
        </authorList>
    </citation>
    <scope>NUCLEOTIDE SEQUENCE [LARGE SCALE GENOMIC DNA]</scope>
    <source>
        <strain evidence="4">S27</strain>
    </source>
</reference>
<sequence>MYIIDLIYTAPLERIDDALEAHRAFLTQQFEAGVFVAAGPKVPRNGGIILAVRIDRDKLDEILASDPFAEQNLARYEVTEFKATRLAPGVNLPIPA</sequence>
<organism evidence="3 4">
    <name type="scientific">Paraburkholderia lacunae</name>
    <dbReference type="NCBI Taxonomy" id="2211104"/>
    <lineage>
        <taxon>Bacteria</taxon>
        <taxon>Pseudomonadati</taxon>
        <taxon>Pseudomonadota</taxon>
        <taxon>Betaproteobacteria</taxon>
        <taxon>Burkholderiales</taxon>
        <taxon>Burkholderiaceae</taxon>
        <taxon>Paraburkholderia</taxon>
    </lineage>
</organism>
<dbReference type="RefSeq" id="WP_115099539.1">
    <property type="nucleotide sequence ID" value="NZ_QHKS01000002.1"/>
</dbReference>
<dbReference type="PANTHER" id="PTHR37828:SF1">
    <property type="entry name" value="YCII-RELATED DOMAIN-CONTAINING PROTEIN"/>
    <property type="match status" value="1"/>
</dbReference>
<dbReference type="Pfam" id="PF03795">
    <property type="entry name" value="YCII"/>
    <property type="match status" value="1"/>
</dbReference>
<evidence type="ECO:0000256" key="1">
    <source>
        <dbReference type="ARBA" id="ARBA00007689"/>
    </source>
</evidence>
<accession>A0A370NF32</accession>
<proteinExistence type="inferred from homology"/>
<dbReference type="SUPFAM" id="SSF54909">
    <property type="entry name" value="Dimeric alpha+beta barrel"/>
    <property type="match status" value="1"/>
</dbReference>
<dbReference type="Proteomes" id="UP000254875">
    <property type="component" value="Unassembled WGS sequence"/>
</dbReference>